<evidence type="ECO:0000313" key="1">
    <source>
        <dbReference type="EMBL" id="ADD09277.1"/>
    </source>
</evidence>
<dbReference type="AlphaFoldDB" id="B5ICW3"/>
<organism evidence="1 2">
    <name type="scientific">Aciduliprofundum boonei (strain DSM 19572 / T469)</name>
    <dbReference type="NCBI Taxonomy" id="439481"/>
    <lineage>
        <taxon>Archaea</taxon>
        <taxon>Methanobacteriati</taxon>
        <taxon>Thermoplasmatota</taxon>
        <taxon>DHVE2 group</taxon>
        <taxon>Candidatus Aciduliprofundum</taxon>
    </lineage>
</organism>
<dbReference type="eggNOG" id="arCOG02991">
    <property type="taxonomic scope" value="Archaea"/>
</dbReference>
<dbReference type="OrthoDB" id="103636at2157"/>
<dbReference type="EMBL" id="CP001941">
    <property type="protein sequence ID" value="ADD09277.1"/>
    <property type="molecule type" value="Genomic_DNA"/>
</dbReference>
<keyword evidence="2" id="KW-1185">Reference proteome</keyword>
<dbReference type="GeneID" id="8828437"/>
<dbReference type="RefSeq" id="WP_008084101.1">
    <property type="nucleotide sequence ID" value="NC_013926.1"/>
</dbReference>
<dbReference type="HOGENOM" id="CLU_144588_0_0_2"/>
<dbReference type="InterPro" id="IPR015001">
    <property type="entry name" value="DUF1850"/>
</dbReference>
<dbReference type="STRING" id="439481.Aboo_1471"/>
<dbReference type="Pfam" id="PF08905">
    <property type="entry name" value="DUF1850"/>
    <property type="match status" value="1"/>
</dbReference>
<protein>
    <recommendedName>
        <fullName evidence="3">DUF1850 domain-containing protein</fullName>
    </recommendedName>
</protein>
<sequence length="150" mass="17292">MKKLFYFFIILIPILALSISFYPTDALVVDDGHTSHTFRIGDGFNITIYYIHSVERSPIYEVLWVNSTGIYAIQMRWKDFGAGLPEDIQYIDADGFYVKNIDIYLGMNLSFWFIPINQAHIWVNGVLVFTPHTPTLVNFTVEKTMIVSTL</sequence>
<dbReference type="KEGG" id="abi:Aboo_1471"/>
<evidence type="ECO:0008006" key="3">
    <source>
        <dbReference type="Google" id="ProtNLM"/>
    </source>
</evidence>
<reference evidence="1" key="1">
    <citation type="submission" date="2010-02" db="EMBL/GenBank/DDBJ databases">
        <title>Complete sequence of Aciduliprofundum boonei T469.</title>
        <authorList>
            <consortium name="US DOE Joint Genome Institute"/>
            <person name="Lucas S."/>
            <person name="Copeland A."/>
            <person name="Lapidus A."/>
            <person name="Cheng J.-F."/>
            <person name="Bruce D."/>
            <person name="Goodwin L."/>
            <person name="Pitluck S."/>
            <person name="Saunders E."/>
            <person name="Detter J.C."/>
            <person name="Han C."/>
            <person name="Tapia R."/>
            <person name="Land M."/>
            <person name="Hauser L."/>
            <person name="Kyrpides N."/>
            <person name="Mikhailova N."/>
            <person name="Flores G."/>
            <person name="Reysenbach A.-L."/>
            <person name="Woyke T."/>
        </authorList>
    </citation>
    <scope>NUCLEOTIDE SEQUENCE</scope>
    <source>
        <strain evidence="1">T469</strain>
    </source>
</reference>
<proteinExistence type="predicted"/>
<gene>
    <name evidence="1" type="ordered locus">Aboo_1471</name>
</gene>
<accession>B5ICW3</accession>
<dbReference type="Proteomes" id="UP000001400">
    <property type="component" value="Chromosome"/>
</dbReference>
<name>B5ICW3_ACIB4</name>
<evidence type="ECO:0000313" key="2">
    <source>
        <dbReference type="Proteomes" id="UP000001400"/>
    </source>
</evidence>